<dbReference type="InterPro" id="IPR004474">
    <property type="entry name" value="LytR_CpsA_psr"/>
</dbReference>
<comment type="caution">
    <text evidence="5">The sequence shown here is derived from an EMBL/GenBank/DDBJ whole genome shotgun (WGS) entry which is preliminary data.</text>
</comment>
<accession>A0ABV1IV36</accession>
<dbReference type="NCBIfam" id="TIGR00350">
    <property type="entry name" value="lytR_cpsA_psr"/>
    <property type="match status" value="1"/>
</dbReference>
<evidence type="ECO:0000313" key="5">
    <source>
        <dbReference type="EMBL" id="MEQ2710808.1"/>
    </source>
</evidence>
<evidence type="ECO:0000256" key="2">
    <source>
        <dbReference type="SAM" id="MobiDB-lite"/>
    </source>
</evidence>
<feature type="region of interest" description="Disordered" evidence="2">
    <location>
        <begin position="25"/>
        <end position="51"/>
    </location>
</feature>
<dbReference type="RefSeq" id="WP_022375003.1">
    <property type="nucleotide sequence ID" value="NZ_JBBNIN010000007.1"/>
</dbReference>
<protein>
    <submittedName>
        <fullName evidence="5">LCP family protein</fullName>
    </submittedName>
</protein>
<dbReference type="Pfam" id="PF03816">
    <property type="entry name" value="LytR_cpsA_psr"/>
    <property type="match status" value="1"/>
</dbReference>
<dbReference type="InterPro" id="IPR050922">
    <property type="entry name" value="LytR/CpsA/Psr_CW_biosynth"/>
</dbReference>
<sequence length="393" mass="43796">MKEVQNKVDEAKKLNDELKKELEGYDSETKEEFQGYEVKEEKPEKKKQKKKKTPKQIVKRIVIVAAIIILLPTAVILGMWAIGKSSLFGGKVDMSKSVDGVKVQNKGDLVIYKGHKYQYNENITNILFMGVDKENLDSKESKLKMRGAGQADTIFVAAVDTSTGKVTLVNVPRDIMTYVRSYDKNGKYDGKKLRQICLAYAYGDGKKKSCENVAYAVSQVLYGLPIQSYMSIDLSAISVLNDAVGGVNVQVIGDLTSADPALKEGANVTLLGGQAETYVRSREFEPLDANLKRMQRQQQYITSYAQKALQEMKNDLTLPLDLLNLVSDNSVTNLSAPKITYLVTKVSGSSFSADNIQSIECNIKEGETGYAEYYPDETKLFEMILKVFYKQVS</sequence>
<keyword evidence="3" id="KW-1133">Transmembrane helix</keyword>
<keyword evidence="3" id="KW-0812">Transmembrane</keyword>
<feature type="transmembrane region" description="Helical" evidence="3">
    <location>
        <begin position="57"/>
        <end position="82"/>
    </location>
</feature>
<proteinExistence type="inferred from homology"/>
<keyword evidence="3" id="KW-0472">Membrane</keyword>
<organism evidence="5 6">
    <name type="scientific">Anaerostipes amylophilus</name>
    <dbReference type="NCBI Taxonomy" id="2981779"/>
    <lineage>
        <taxon>Bacteria</taxon>
        <taxon>Bacillati</taxon>
        <taxon>Bacillota</taxon>
        <taxon>Clostridia</taxon>
        <taxon>Lachnospirales</taxon>
        <taxon>Lachnospiraceae</taxon>
        <taxon>Anaerostipes</taxon>
    </lineage>
</organism>
<evidence type="ECO:0000259" key="4">
    <source>
        <dbReference type="Pfam" id="PF03816"/>
    </source>
</evidence>
<dbReference type="EMBL" id="JBBNIN010000007">
    <property type="protein sequence ID" value="MEQ2710808.1"/>
    <property type="molecule type" value="Genomic_DNA"/>
</dbReference>
<keyword evidence="6" id="KW-1185">Reference proteome</keyword>
<evidence type="ECO:0000256" key="1">
    <source>
        <dbReference type="ARBA" id="ARBA00006068"/>
    </source>
</evidence>
<dbReference type="PANTHER" id="PTHR33392">
    <property type="entry name" value="POLYISOPRENYL-TEICHOIC ACID--PEPTIDOGLYCAN TEICHOIC ACID TRANSFERASE TAGU"/>
    <property type="match status" value="1"/>
</dbReference>
<feature type="compositionally biased region" description="Basic and acidic residues" evidence="2">
    <location>
        <begin position="25"/>
        <end position="44"/>
    </location>
</feature>
<evidence type="ECO:0000256" key="3">
    <source>
        <dbReference type="SAM" id="Phobius"/>
    </source>
</evidence>
<dbReference type="PANTHER" id="PTHR33392:SF6">
    <property type="entry name" value="POLYISOPRENYL-TEICHOIC ACID--PEPTIDOGLYCAN TEICHOIC ACID TRANSFERASE TAGU"/>
    <property type="match status" value="1"/>
</dbReference>
<name>A0ABV1IV36_9FIRM</name>
<dbReference type="Gene3D" id="3.40.630.190">
    <property type="entry name" value="LCP protein"/>
    <property type="match status" value="1"/>
</dbReference>
<comment type="similarity">
    <text evidence="1">Belongs to the LytR/CpsA/Psr (LCP) family.</text>
</comment>
<gene>
    <name evidence="5" type="ORF">AAAU51_06430</name>
</gene>
<feature type="domain" description="Cell envelope-related transcriptional attenuator" evidence="4">
    <location>
        <begin position="151"/>
        <end position="308"/>
    </location>
</feature>
<evidence type="ECO:0000313" key="6">
    <source>
        <dbReference type="Proteomes" id="UP001482154"/>
    </source>
</evidence>
<reference evidence="5 6" key="1">
    <citation type="submission" date="2024-04" db="EMBL/GenBank/DDBJ databases">
        <title>Human intestinal bacterial collection.</title>
        <authorList>
            <person name="Pauvert C."/>
            <person name="Hitch T.C.A."/>
            <person name="Clavel T."/>
        </authorList>
    </citation>
    <scope>NUCLEOTIDE SEQUENCE [LARGE SCALE GENOMIC DNA]</scope>
    <source>
        <strain evidence="5 6">CLA-AA-H249</strain>
    </source>
</reference>
<dbReference type="Proteomes" id="UP001482154">
    <property type="component" value="Unassembled WGS sequence"/>
</dbReference>